<evidence type="ECO:0000313" key="3">
    <source>
        <dbReference type="Proteomes" id="UP001152607"/>
    </source>
</evidence>
<reference evidence="2" key="1">
    <citation type="submission" date="2023-01" db="EMBL/GenBank/DDBJ databases">
        <authorList>
            <person name="Van Ghelder C."/>
            <person name="Rancurel C."/>
        </authorList>
    </citation>
    <scope>NUCLEOTIDE SEQUENCE</scope>
    <source>
        <strain evidence="2">CNCM I-4278</strain>
    </source>
</reference>
<organism evidence="2 3">
    <name type="scientific">Periconia digitata</name>
    <dbReference type="NCBI Taxonomy" id="1303443"/>
    <lineage>
        <taxon>Eukaryota</taxon>
        <taxon>Fungi</taxon>
        <taxon>Dikarya</taxon>
        <taxon>Ascomycota</taxon>
        <taxon>Pezizomycotina</taxon>
        <taxon>Dothideomycetes</taxon>
        <taxon>Pleosporomycetidae</taxon>
        <taxon>Pleosporales</taxon>
        <taxon>Massarineae</taxon>
        <taxon>Periconiaceae</taxon>
        <taxon>Periconia</taxon>
    </lineage>
</organism>
<comment type="caution">
    <text evidence="2">The sequence shown here is derived from an EMBL/GenBank/DDBJ whole genome shotgun (WGS) entry which is preliminary data.</text>
</comment>
<proteinExistence type="predicted"/>
<keyword evidence="1" id="KW-1133">Transmembrane helix</keyword>
<dbReference type="Proteomes" id="UP001152607">
    <property type="component" value="Unassembled WGS sequence"/>
</dbReference>
<feature type="transmembrane region" description="Helical" evidence="1">
    <location>
        <begin position="132"/>
        <end position="155"/>
    </location>
</feature>
<gene>
    <name evidence="2" type="ORF">PDIGIT_LOCUS10551</name>
</gene>
<keyword evidence="1" id="KW-0812">Transmembrane</keyword>
<feature type="transmembrane region" description="Helical" evidence="1">
    <location>
        <begin position="105"/>
        <end position="126"/>
    </location>
</feature>
<accession>A0A9W4ULD0</accession>
<evidence type="ECO:0000313" key="2">
    <source>
        <dbReference type="EMBL" id="CAI6337439.1"/>
    </source>
</evidence>
<dbReference type="AlphaFoldDB" id="A0A9W4ULD0"/>
<protein>
    <submittedName>
        <fullName evidence="2">Uncharacterized protein</fullName>
    </submittedName>
</protein>
<keyword evidence="1" id="KW-0472">Membrane</keyword>
<name>A0A9W4ULD0_9PLEO</name>
<evidence type="ECO:0000256" key="1">
    <source>
        <dbReference type="SAM" id="Phobius"/>
    </source>
</evidence>
<keyword evidence="3" id="KW-1185">Reference proteome</keyword>
<dbReference type="EMBL" id="CAOQHR010000007">
    <property type="protein sequence ID" value="CAI6337439.1"/>
    <property type="molecule type" value="Genomic_DNA"/>
</dbReference>
<sequence>MHSNAHTPSRRCWPLSPPPHHHQIVAAPALHQHFLPASSFYVMVDAAVISSLSPCMSYAVNHISGTPFVCLVPLAAPPSNDEQLIHPGAAAITSHCPTKKKTWRFAFRHSVIHLITVLCIQTLYLGGEVFSFAQISILVAKTLLYLLALVTPWFLDEMTSITINCPMVVEHSLFNLVGLQSKYTTRT</sequence>